<dbReference type="KEGG" id="vg:6370008"/>
<dbReference type="OrthoDB" id="7834at10239"/>
<dbReference type="Proteomes" id="UP000001034">
    <property type="component" value="Segment"/>
</dbReference>
<proteinExistence type="predicted"/>
<dbReference type="RefSeq" id="YP_001950067.1">
    <property type="nucleotide sequence ID" value="NC_010811.2"/>
</dbReference>
<sequence>MVMDLVIKQQASGTGLPAVTEQSTSTYQAGSIITQTILLQPTGTTGSTYSSPVGFSHLSLTVTGAVQLTGTRAGNTSYLNQIVNQSISIDDTVDSFVVTNTTNVAVTAKMTYTVAITNATPLPSLVISVNGMTGAVTVDAANLPGLATVAKTGLYTDLAGAPVLAPVATSGSYTDLTNKPTIPAAQVNSDWNSTGGLSQILNRPTLAAVATSGLYSDLTGKPVLATVATSGLYSDLTGKPALKAVATTGSYADLLNVPTFATVATSGLYSDLTGKPVLATVATSGSYVDLTNKPAFAAVATSGSYTDLLNKPVLAQVASSGLYSDLIGAPSLAAVATSGSYLDLLNKPALKPVATSGAYADLTGTPTLATVALSGSYTDLLNKPADYSLPAATAVSLGGVKIGAGITVTVDGTISASTGGVSSVGLAMPSDFTVTNNPLTANGTLIVNRLAQNANTFLAGPISGNAAIPGYRTIQWSDLPVATTLNPGVVRLGSGVNYTGGALNANVTTVAGRTGDVLLAATDVSGLATVARTGNYSDLNGLPSPYVLPTASGTVLGGIKVGANLSIDGNGVLSAQNSFVLQPATSSVLGGVKIGANVSVAGDGTISVAAPYTLPVATSTVLGGVKQGTNVSVAGDGTLSVATASSTVLGLVKGGGTNITIATDGTLNVPTGAGYTLPIATTSVVGGVQVGNGLAVTAGGLLSTNIQTVAGVSPVSGDVPLAVANITGAAPLASPTFTGAPAGPTPTAGDQSTKLATTQFAYNLVSGVQTVNVAGGVDVTLTPTQYGAGILLLSGALTANINLILPAQGGNYTIYNGTTGGFTVTAKASGATGTTVAMVSGQTYSLMCDGTNVRALGGGAGSTFFSRTSFSATAGQTTFNVTYPPGALIAIVNGAVVSTANYTANDGATVVFNQALDGTEEVVFLVWTAFAVANALPLSGGTMAGPITLTGNDTSVTQATADSSTKLATTAFVHTVVASVALARAVVTLGNLTASQVSNTDLSTVGFTNQTQVVSLVRVDTGASDQYQVQIIETVSGVETVVYQSIVETGPMKDLVPFTIDRTVSNSTLTLRVTATTATTGTTVRLVSQGV</sequence>
<organism evidence="1 2">
    <name type="scientific">Ralstonia phage phiRSL1</name>
    <dbReference type="NCBI Taxonomy" id="1980924"/>
    <lineage>
        <taxon>Viruses</taxon>
        <taxon>Duplodnaviria</taxon>
        <taxon>Heunggongvirae</taxon>
        <taxon>Uroviricota</taxon>
        <taxon>Caudoviricetes</taxon>
        <taxon>Mieseafarmvirus</taxon>
        <taxon>Mieseafarmvirus RSL1</taxon>
    </lineage>
</organism>
<name>B2ZY69_9CAUD</name>
<dbReference type="GeneID" id="6370008"/>
<accession>B2ZY69</accession>
<evidence type="ECO:0000313" key="1">
    <source>
        <dbReference type="EMBL" id="BAG41637.1"/>
    </source>
</evidence>
<evidence type="ECO:0000313" key="2">
    <source>
        <dbReference type="Proteomes" id="UP000001034"/>
    </source>
</evidence>
<keyword evidence="2" id="KW-1185">Reference proteome</keyword>
<protein>
    <submittedName>
        <fullName evidence="1">Uncharacterized protein</fullName>
    </submittedName>
</protein>
<dbReference type="Gene3D" id="6.10.140.1630">
    <property type="match status" value="1"/>
</dbReference>
<reference evidence="1 2" key="1">
    <citation type="journal article" date="2010" name="Virology">
        <title>A jumbo phage infecting the phytopathogen Ralstonia solanacearum defines a new lineage of the Myoviridae family.</title>
        <authorList>
            <person name="Yamada T."/>
            <person name="Satoh S."/>
            <person name="Ishikawa H."/>
            <person name="Fujiwara A."/>
            <person name="Kawasaki T."/>
            <person name="Fujie M."/>
            <person name="Ogata H."/>
        </authorList>
    </citation>
    <scope>NUCLEOTIDE SEQUENCE [LARGE SCALE GENOMIC DNA]</scope>
</reference>
<dbReference type="EMBL" id="AB366653">
    <property type="protein sequence ID" value="BAG41637.1"/>
    <property type="molecule type" value="Genomic_DNA"/>
</dbReference>